<dbReference type="PROSITE" id="PS51192">
    <property type="entry name" value="HELICASE_ATP_BIND_1"/>
    <property type="match status" value="1"/>
</dbReference>
<dbReference type="GO" id="GO:0003723">
    <property type="term" value="F:RNA binding"/>
    <property type="evidence" value="ECO:0007669"/>
    <property type="project" value="UniProtKB-UniRule"/>
</dbReference>
<keyword evidence="8" id="KW-0175">Coiled coil</keyword>
<feature type="compositionally biased region" description="Acidic residues" evidence="9">
    <location>
        <begin position="289"/>
        <end position="298"/>
    </location>
</feature>
<sequence length="845" mass="95043">MAMAMRLPAISRAVTEVASSPVILRRLFCSNASRFSFLSPPARRQAEPSTNLFHSGLSKRTTSKRSLWNRIFSRNMGGGPRTFPGGLNKWQWKRMHEKKAREKENKLLDQEKQLYEARIRTEIRAKMWGHPDSGEKTAKSKQSHGPMSPKEHIKTLADRFMKAGADDLWNDNDGPVKKFDQGSRSCSDSIDFTPIDVRRLVSATCDSMGKHRVFDSSRRGFSSMSRFKRNESSCDEGDDFDAKKLDTLSPFSPKFSGTKEKVKSSTSVVGVIRNKGLFGRRKFRKNDSSTEEDSDEEGNEGKMIGWMDLRKTGSSASLGNHDIKLTKRVNRNVTDEELYPPLDINRVREDLSKKQSVDNVMEEKQEPHDSIYSANRFDESCISPLTLKALSASGIVKMTRVQDATLSKCLDGKDALVKAKTGTGKSMAFLLPAIETVLKAMNSGKGVHKVASIFVLILCPTRELASQIAAEGKALLKNHDGIGVQTLIGGTRFKLDQQRLESEPCQILIATPGRLLDHIENKSGLTSRLMALKLFIVDEADLLLDLGFRRDVEKIIDCLPRQRQSLLFSATIPKEVRRVSQLVLKRDHSYIDTIGLGCVETHDKVKQSCIVAPHESHFHLVPHLLKEHINNTPDYKIIVFCSTGMVTSLMYTLLREMKLNVREIHARKPQLHRTRVSDEFKESNRLILVTSDVSARGMNYPDVTLVIQVGIPSDREQYIHRLGRTGREGKGGKGLLLIAPWERYFLDELKDLPLEPIPAPDLDSRVKHQVDQSMAKIDTSIKEAAYHAWLGYYNSVRETGRDKTTLAELANRFCHSIGLEKPPALFRRTAVKMGLKGISGIPIRK</sequence>
<evidence type="ECO:0000259" key="10">
    <source>
        <dbReference type="PROSITE" id="PS51192"/>
    </source>
</evidence>
<keyword evidence="5 7" id="KW-0694">RNA-binding</keyword>
<comment type="domain">
    <text evidence="7">The Q motif is unique to and characteristic of the DEAD box family of RNA helicases and controls ATP binding and hydrolysis.</text>
</comment>
<gene>
    <name evidence="13" type="ORF">C24_LOCUS17244</name>
</gene>
<evidence type="ECO:0000256" key="3">
    <source>
        <dbReference type="ARBA" id="ARBA00022806"/>
    </source>
</evidence>
<dbReference type="PROSITE" id="PS51194">
    <property type="entry name" value="HELICASE_CTER"/>
    <property type="match status" value="1"/>
</dbReference>
<dbReference type="Gene3D" id="3.40.50.300">
    <property type="entry name" value="P-loop containing nucleotide triphosphate hydrolases"/>
    <property type="match status" value="2"/>
</dbReference>
<feature type="region of interest" description="Disordered" evidence="9">
    <location>
        <begin position="282"/>
        <end position="302"/>
    </location>
</feature>
<dbReference type="EC" id="3.6.4.13" evidence="7"/>
<feature type="domain" description="Helicase ATP-binding" evidence="10">
    <location>
        <begin position="406"/>
        <end position="590"/>
    </location>
</feature>
<evidence type="ECO:0000256" key="7">
    <source>
        <dbReference type="RuleBase" id="RU365068"/>
    </source>
</evidence>
<evidence type="ECO:0000259" key="12">
    <source>
        <dbReference type="PROSITE" id="PS51195"/>
    </source>
</evidence>
<dbReference type="Pfam" id="PF00271">
    <property type="entry name" value="Helicase_C"/>
    <property type="match status" value="1"/>
</dbReference>
<evidence type="ECO:0000256" key="1">
    <source>
        <dbReference type="ARBA" id="ARBA00022741"/>
    </source>
</evidence>
<dbReference type="CDD" id="cd18787">
    <property type="entry name" value="SF2_C_DEAD"/>
    <property type="match status" value="1"/>
</dbReference>
<dbReference type="GO" id="GO:0005524">
    <property type="term" value="F:ATP binding"/>
    <property type="evidence" value="ECO:0007669"/>
    <property type="project" value="UniProtKB-UniRule"/>
</dbReference>
<dbReference type="InterPro" id="IPR027417">
    <property type="entry name" value="P-loop_NTPase"/>
</dbReference>
<keyword evidence="4 7" id="KW-0067">ATP-binding</keyword>
<keyword evidence="3 7" id="KW-0347">Helicase</keyword>
<dbReference type="InterPro" id="IPR014001">
    <property type="entry name" value="Helicase_ATP-bd"/>
</dbReference>
<dbReference type="Pfam" id="PF00270">
    <property type="entry name" value="DEAD"/>
    <property type="match status" value="1"/>
</dbReference>
<evidence type="ECO:0000256" key="4">
    <source>
        <dbReference type="ARBA" id="ARBA00022840"/>
    </source>
</evidence>
<comment type="catalytic activity">
    <reaction evidence="7">
        <text>ATP + H2O = ADP + phosphate + H(+)</text>
        <dbReference type="Rhea" id="RHEA:13065"/>
        <dbReference type="ChEBI" id="CHEBI:15377"/>
        <dbReference type="ChEBI" id="CHEBI:15378"/>
        <dbReference type="ChEBI" id="CHEBI:30616"/>
        <dbReference type="ChEBI" id="CHEBI:43474"/>
        <dbReference type="ChEBI" id="CHEBI:456216"/>
        <dbReference type="EC" id="3.6.4.13"/>
    </reaction>
</comment>
<evidence type="ECO:0000259" key="11">
    <source>
        <dbReference type="PROSITE" id="PS51194"/>
    </source>
</evidence>
<dbReference type="InterPro" id="IPR001650">
    <property type="entry name" value="Helicase_C-like"/>
</dbReference>
<comment type="similarity">
    <text evidence="7">Belongs to the DEAD box helicase family.</text>
</comment>
<proteinExistence type="inferred from homology"/>
<dbReference type="AlphaFoldDB" id="A0A5S9XQ64"/>
<feature type="short sequence motif" description="Q motif" evidence="6">
    <location>
        <begin position="375"/>
        <end position="403"/>
    </location>
</feature>
<feature type="coiled-coil region" evidence="8">
    <location>
        <begin position="93"/>
        <end position="120"/>
    </location>
</feature>
<dbReference type="SMART" id="SM00487">
    <property type="entry name" value="DEXDc"/>
    <property type="match status" value="1"/>
</dbReference>
<dbReference type="PROSITE" id="PS51195">
    <property type="entry name" value="Q_MOTIF"/>
    <property type="match status" value="1"/>
</dbReference>
<evidence type="ECO:0000256" key="5">
    <source>
        <dbReference type="ARBA" id="ARBA00022884"/>
    </source>
</evidence>
<feature type="domain" description="Helicase C-terminal" evidence="11">
    <location>
        <begin position="624"/>
        <end position="778"/>
    </location>
</feature>
<evidence type="ECO:0000256" key="2">
    <source>
        <dbReference type="ARBA" id="ARBA00022801"/>
    </source>
</evidence>
<evidence type="ECO:0000313" key="14">
    <source>
        <dbReference type="Proteomes" id="UP000434276"/>
    </source>
</evidence>
<protein>
    <recommendedName>
        <fullName evidence="7">ATP-dependent RNA helicase</fullName>
        <ecNumber evidence="7">3.6.4.13</ecNumber>
    </recommendedName>
</protein>
<dbReference type="InterPro" id="IPR011545">
    <property type="entry name" value="DEAD/DEAH_box_helicase_dom"/>
</dbReference>
<keyword evidence="2 7" id="KW-0378">Hydrolase</keyword>
<dbReference type="EMBL" id="CACSHJ010000095">
    <property type="protein sequence ID" value="CAA0393922.1"/>
    <property type="molecule type" value="Genomic_DNA"/>
</dbReference>
<evidence type="ECO:0000256" key="6">
    <source>
        <dbReference type="PROSITE-ProRule" id="PRU00552"/>
    </source>
</evidence>
<dbReference type="InterPro" id="IPR014014">
    <property type="entry name" value="RNA_helicase_DEAD_Q_motif"/>
</dbReference>
<evidence type="ECO:0000256" key="9">
    <source>
        <dbReference type="SAM" id="MobiDB-lite"/>
    </source>
</evidence>
<dbReference type="SMART" id="SM00490">
    <property type="entry name" value="HELICc"/>
    <property type="match status" value="1"/>
</dbReference>
<dbReference type="ExpressionAtlas" id="A0A5S9XQ64">
    <property type="expression patterns" value="baseline and differential"/>
</dbReference>
<name>A0A5S9XQ64_ARATH</name>
<dbReference type="Proteomes" id="UP000434276">
    <property type="component" value="Unassembled WGS sequence"/>
</dbReference>
<accession>A0A5S9XQ64</accession>
<feature type="region of interest" description="Disordered" evidence="9">
    <location>
        <begin position="129"/>
        <end position="149"/>
    </location>
</feature>
<organism evidence="13 14">
    <name type="scientific">Arabidopsis thaliana</name>
    <name type="common">Mouse-ear cress</name>
    <dbReference type="NCBI Taxonomy" id="3702"/>
    <lineage>
        <taxon>Eukaryota</taxon>
        <taxon>Viridiplantae</taxon>
        <taxon>Streptophyta</taxon>
        <taxon>Embryophyta</taxon>
        <taxon>Tracheophyta</taxon>
        <taxon>Spermatophyta</taxon>
        <taxon>Magnoliopsida</taxon>
        <taxon>eudicotyledons</taxon>
        <taxon>Gunneridae</taxon>
        <taxon>Pentapetalae</taxon>
        <taxon>rosids</taxon>
        <taxon>malvids</taxon>
        <taxon>Brassicales</taxon>
        <taxon>Brassicaceae</taxon>
        <taxon>Camelineae</taxon>
        <taxon>Arabidopsis</taxon>
    </lineage>
</organism>
<dbReference type="GO" id="GO:0003724">
    <property type="term" value="F:RNA helicase activity"/>
    <property type="evidence" value="ECO:0007669"/>
    <property type="project" value="UniProtKB-EC"/>
</dbReference>
<dbReference type="OrthoDB" id="193716at2759"/>
<feature type="domain" description="DEAD-box RNA helicase Q" evidence="12">
    <location>
        <begin position="375"/>
        <end position="403"/>
    </location>
</feature>
<evidence type="ECO:0000313" key="13">
    <source>
        <dbReference type="EMBL" id="CAA0393922.1"/>
    </source>
</evidence>
<comment type="function">
    <text evidence="7">RNA helicase.</text>
</comment>
<dbReference type="GO" id="GO:0016787">
    <property type="term" value="F:hydrolase activity"/>
    <property type="evidence" value="ECO:0007669"/>
    <property type="project" value="UniProtKB-KW"/>
</dbReference>
<dbReference type="PANTHER" id="PTHR24031">
    <property type="entry name" value="RNA HELICASE"/>
    <property type="match status" value="1"/>
</dbReference>
<evidence type="ECO:0000256" key="8">
    <source>
        <dbReference type="SAM" id="Coils"/>
    </source>
</evidence>
<dbReference type="SUPFAM" id="SSF52540">
    <property type="entry name" value="P-loop containing nucleoside triphosphate hydrolases"/>
    <property type="match status" value="2"/>
</dbReference>
<reference evidence="13 14" key="1">
    <citation type="submission" date="2019-12" db="EMBL/GenBank/DDBJ databases">
        <authorList>
            <person name="Jiao W.-B."/>
            <person name="Schneeberger K."/>
        </authorList>
    </citation>
    <scope>NUCLEOTIDE SEQUENCE [LARGE SCALE GENOMIC DNA]</scope>
    <source>
        <strain evidence="14">cv. C24</strain>
    </source>
</reference>
<keyword evidence="1 7" id="KW-0547">Nucleotide-binding</keyword>